<name>A0A2S7SX27_9BACT</name>
<dbReference type="RefSeq" id="WP_105039814.1">
    <property type="nucleotide sequence ID" value="NZ_PPSL01000003.1"/>
</dbReference>
<dbReference type="Proteomes" id="UP000239872">
    <property type="component" value="Unassembled WGS sequence"/>
</dbReference>
<accession>A0A2S7SX27</accession>
<protein>
    <submittedName>
        <fullName evidence="1">Uncharacterized protein</fullName>
    </submittedName>
</protein>
<dbReference type="EMBL" id="PPSL01000003">
    <property type="protein sequence ID" value="PQJ11086.1"/>
    <property type="molecule type" value="Genomic_DNA"/>
</dbReference>
<dbReference type="AlphaFoldDB" id="A0A2S7SX27"/>
<evidence type="ECO:0000313" key="2">
    <source>
        <dbReference type="Proteomes" id="UP000239872"/>
    </source>
</evidence>
<proteinExistence type="predicted"/>
<organism evidence="1 2">
    <name type="scientific">Flavipsychrobacter stenotrophus</name>
    <dbReference type="NCBI Taxonomy" id="2077091"/>
    <lineage>
        <taxon>Bacteria</taxon>
        <taxon>Pseudomonadati</taxon>
        <taxon>Bacteroidota</taxon>
        <taxon>Chitinophagia</taxon>
        <taxon>Chitinophagales</taxon>
        <taxon>Chitinophagaceae</taxon>
        <taxon>Flavipsychrobacter</taxon>
    </lineage>
</organism>
<evidence type="ECO:0000313" key="1">
    <source>
        <dbReference type="EMBL" id="PQJ11086.1"/>
    </source>
</evidence>
<keyword evidence="2" id="KW-1185">Reference proteome</keyword>
<reference evidence="1 2" key="1">
    <citation type="submission" date="2018-01" db="EMBL/GenBank/DDBJ databases">
        <title>A novel member of the phylum Bacteroidetes isolated from glacier ice.</title>
        <authorList>
            <person name="Liu Q."/>
            <person name="Xin Y.-H."/>
        </authorList>
    </citation>
    <scope>NUCLEOTIDE SEQUENCE [LARGE SCALE GENOMIC DNA]</scope>
    <source>
        <strain evidence="1 2">RB1R16</strain>
    </source>
</reference>
<comment type="caution">
    <text evidence="1">The sequence shown here is derived from an EMBL/GenBank/DDBJ whole genome shotgun (WGS) entry which is preliminary data.</text>
</comment>
<sequence length="214" mass="25199">MAKYLFIVFLAVLCSSFNLCEKKVKVDGKVSRVYIYPDCDDTSTYLKQRFQANHVVEYLYINSRLQYKRILDKTESWIVNEYSYDAYGKHEVHINDTFKANIPDKIFTINDSCSLNIEYFNDGGYHICTYGYNRKRECQHPDVYASTIVFERAYIGKMMGHLQVICDTNSVTDAFTNEELVKIVHRERQSGLWHTYNANDYIIDSTTYDPMREK</sequence>
<gene>
    <name evidence="1" type="ORF">CJD36_014045</name>
</gene>